<gene>
    <name evidence="8" type="ORF">UT19_C0007G0055</name>
</gene>
<dbReference type="PROSITE" id="PS51462">
    <property type="entry name" value="NUDIX"/>
    <property type="match status" value="1"/>
</dbReference>
<dbReference type="InterPro" id="IPR000086">
    <property type="entry name" value="NUDIX_hydrolase_dom"/>
</dbReference>
<comment type="similarity">
    <text evidence="2 6">Belongs to the Nudix hydrolase family.</text>
</comment>
<dbReference type="GO" id="GO:0046872">
    <property type="term" value="F:metal ion binding"/>
    <property type="evidence" value="ECO:0007669"/>
    <property type="project" value="UniProtKB-KW"/>
</dbReference>
<dbReference type="PATRIC" id="fig|1618573.3.peg.576"/>
<name>A0A0G0PWS1_9BACT</name>
<sequence length="158" mass="18493">MKNDYDFVSTTNMLVVKDGKGLFIRRSEKLENFPGWLMLPGGKHEVNETPQQAAIRETWEETGIKVVNPVLKVVATHNHFYRNRVYLVFIFQSTEFSGDLKESDEGTPIWIPLDEVLKDPKLYPDLKRHIRLVLETKDDQVLFTYHKFNKDLEIIEEA</sequence>
<dbReference type="Proteomes" id="UP000034932">
    <property type="component" value="Unassembled WGS sequence"/>
</dbReference>
<dbReference type="GO" id="GO:0016818">
    <property type="term" value="F:hydrolase activity, acting on acid anhydrides, in phosphorus-containing anhydrides"/>
    <property type="evidence" value="ECO:0007669"/>
    <property type="project" value="TreeGrafter"/>
</dbReference>
<evidence type="ECO:0000313" key="9">
    <source>
        <dbReference type="Proteomes" id="UP000034932"/>
    </source>
</evidence>
<dbReference type="PANTHER" id="PTHR43758">
    <property type="entry name" value="7,8-DIHYDRO-8-OXOGUANINE TRIPHOSPHATASE"/>
    <property type="match status" value="1"/>
</dbReference>
<dbReference type="AlphaFoldDB" id="A0A0G0PWS1"/>
<comment type="caution">
    <text evidence="8">The sequence shown here is derived from an EMBL/GenBank/DDBJ whole genome shotgun (WGS) entry which is preliminary data.</text>
</comment>
<dbReference type="InterPro" id="IPR020084">
    <property type="entry name" value="NUDIX_hydrolase_CS"/>
</dbReference>
<comment type="cofactor">
    <cofactor evidence="1">
        <name>Mg(2+)</name>
        <dbReference type="ChEBI" id="CHEBI:18420"/>
    </cofactor>
</comment>
<dbReference type="Gene3D" id="3.90.79.10">
    <property type="entry name" value="Nucleoside Triphosphate Pyrophosphohydrolase"/>
    <property type="match status" value="1"/>
</dbReference>
<dbReference type="STRING" id="1618573.UT19_C0007G0055"/>
<evidence type="ECO:0000256" key="3">
    <source>
        <dbReference type="ARBA" id="ARBA00022723"/>
    </source>
</evidence>
<accession>A0A0G0PWS1</accession>
<protein>
    <submittedName>
        <fullName evidence="8">Mutator protein</fullName>
    </submittedName>
</protein>
<dbReference type="SUPFAM" id="SSF55811">
    <property type="entry name" value="Nudix"/>
    <property type="match status" value="1"/>
</dbReference>
<dbReference type="EMBL" id="LBVW01000007">
    <property type="protein sequence ID" value="KKQ93811.1"/>
    <property type="molecule type" value="Genomic_DNA"/>
</dbReference>
<evidence type="ECO:0000256" key="1">
    <source>
        <dbReference type="ARBA" id="ARBA00001946"/>
    </source>
</evidence>
<evidence type="ECO:0000256" key="5">
    <source>
        <dbReference type="ARBA" id="ARBA00022842"/>
    </source>
</evidence>
<evidence type="ECO:0000256" key="6">
    <source>
        <dbReference type="RuleBase" id="RU003476"/>
    </source>
</evidence>
<dbReference type="PROSITE" id="PS00893">
    <property type="entry name" value="NUDIX_BOX"/>
    <property type="match status" value="1"/>
</dbReference>
<keyword evidence="3" id="KW-0479">Metal-binding</keyword>
<dbReference type="InterPro" id="IPR015797">
    <property type="entry name" value="NUDIX_hydrolase-like_dom_sf"/>
</dbReference>
<dbReference type="Pfam" id="PF00293">
    <property type="entry name" value="NUDIX"/>
    <property type="match status" value="1"/>
</dbReference>
<evidence type="ECO:0000259" key="7">
    <source>
        <dbReference type="PROSITE" id="PS51462"/>
    </source>
</evidence>
<reference evidence="8 9" key="1">
    <citation type="journal article" date="2015" name="Nature">
        <title>rRNA introns, odd ribosomes, and small enigmatic genomes across a large radiation of phyla.</title>
        <authorList>
            <person name="Brown C.T."/>
            <person name="Hug L.A."/>
            <person name="Thomas B.C."/>
            <person name="Sharon I."/>
            <person name="Castelle C.J."/>
            <person name="Singh A."/>
            <person name="Wilkins M.J."/>
            <person name="Williams K.H."/>
            <person name="Banfield J.F."/>
        </authorList>
    </citation>
    <scope>NUCLEOTIDE SEQUENCE [LARGE SCALE GENOMIC DNA]</scope>
</reference>
<dbReference type="PRINTS" id="PR00502">
    <property type="entry name" value="NUDIXFAMILY"/>
</dbReference>
<dbReference type="InterPro" id="IPR020476">
    <property type="entry name" value="Nudix_hydrolase"/>
</dbReference>
<feature type="domain" description="Nudix hydrolase" evidence="7">
    <location>
        <begin position="5"/>
        <end position="136"/>
    </location>
</feature>
<keyword evidence="5" id="KW-0460">Magnesium</keyword>
<evidence type="ECO:0000256" key="2">
    <source>
        <dbReference type="ARBA" id="ARBA00005582"/>
    </source>
</evidence>
<dbReference type="PANTHER" id="PTHR43758:SF2">
    <property type="entry name" value="OXIDIZED PURINE NUCLEOSIDE TRIPHOSPHATE HYDROLASE"/>
    <property type="match status" value="1"/>
</dbReference>
<evidence type="ECO:0000256" key="4">
    <source>
        <dbReference type="ARBA" id="ARBA00022801"/>
    </source>
</evidence>
<evidence type="ECO:0000313" key="8">
    <source>
        <dbReference type="EMBL" id="KKQ93811.1"/>
    </source>
</evidence>
<proteinExistence type="inferred from homology"/>
<dbReference type="GO" id="GO:0005737">
    <property type="term" value="C:cytoplasm"/>
    <property type="evidence" value="ECO:0007669"/>
    <property type="project" value="TreeGrafter"/>
</dbReference>
<keyword evidence="4 6" id="KW-0378">Hydrolase</keyword>
<organism evidence="8 9">
    <name type="scientific">Candidatus Woesebacteria bacterium GW2011_GWB1_39_10b</name>
    <dbReference type="NCBI Taxonomy" id="1618573"/>
    <lineage>
        <taxon>Bacteria</taxon>
        <taxon>Candidatus Woeseibacteriota</taxon>
    </lineage>
</organism>